<feature type="compositionally biased region" description="Low complexity" evidence="1">
    <location>
        <begin position="29"/>
        <end position="42"/>
    </location>
</feature>
<feature type="compositionally biased region" description="Low complexity" evidence="1">
    <location>
        <begin position="77"/>
        <end position="89"/>
    </location>
</feature>
<keyword evidence="4" id="KW-1185">Reference proteome</keyword>
<sequence>MPSQGLDSQRRSPSRLEGVRGGLQQLFTGRSSVGRGSAGSSRVNEEIMSPKTPVLEFREHELPSTHIRIPGLSRPGSNRTSRSSNASSRNSRRLAREPSTPISTRPIVPNILQQTFTNRPAPTYHEGHVRNNSRFVGVDPAEAELAELAQAGRRRRKTRPSRTRMLAPKIRSKKIRAKILSSFVSGIFLTLLLTIYLAMSLSSRNESQEFHVLLILVILVTTIFFCHSLIRLCMMMIHPPVDDDDNERSALPSMVGPGGFAEPRTPIRVALARDEEAAGIENEATKIPPPAYGLWRESVRVDPNRIFWQRNTERTSAVPEEETPATGNRPPSYLSDDGVDYAVEAAPRSIAPTTNVPLASQPLGRERWPSSR</sequence>
<feature type="region of interest" description="Disordered" evidence="1">
    <location>
        <begin position="311"/>
        <end position="372"/>
    </location>
</feature>
<accession>A0ABR4PH23</accession>
<evidence type="ECO:0000313" key="3">
    <source>
        <dbReference type="EMBL" id="KAL3422585.1"/>
    </source>
</evidence>
<gene>
    <name evidence="3" type="ORF">PVAG01_06741</name>
</gene>
<name>A0ABR4PH23_9HELO</name>
<comment type="caution">
    <text evidence="3">The sequence shown here is derived from an EMBL/GenBank/DDBJ whole genome shotgun (WGS) entry which is preliminary data.</text>
</comment>
<dbReference type="EMBL" id="JBFCZG010000005">
    <property type="protein sequence ID" value="KAL3422585.1"/>
    <property type="molecule type" value="Genomic_DNA"/>
</dbReference>
<organism evidence="3 4">
    <name type="scientific">Phlyctema vagabunda</name>
    <dbReference type="NCBI Taxonomy" id="108571"/>
    <lineage>
        <taxon>Eukaryota</taxon>
        <taxon>Fungi</taxon>
        <taxon>Dikarya</taxon>
        <taxon>Ascomycota</taxon>
        <taxon>Pezizomycotina</taxon>
        <taxon>Leotiomycetes</taxon>
        <taxon>Helotiales</taxon>
        <taxon>Dermateaceae</taxon>
        <taxon>Phlyctema</taxon>
    </lineage>
</organism>
<feature type="transmembrane region" description="Helical" evidence="2">
    <location>
        <begin position="210"/>
        <end position="230"/>
    </location>
</feature>
<keyword evidence="2" id="KW-0812">Transmembrane</keyword>
<feature type="region of interest" description="Disordered" evidence="1">
    <location>
        <begin position="1"/>
        <end position="106"/>
    </location>
</feature>
<dbReference type="Proteomes" id="UP001629113">
    <property type="component" value="Unassembled WGS sequence"/>
</dbReference>
<keyword evidence="2" id="KW-0472">Membrane</keyword>
<evidence type="ECO:0000313" key="4">
    <source>
        <dbReference type="Proteomes" id="UP001629113"/>
    </source>
</evidence>
<reference evidence="3 4" key="1">
    <citation type="submission" date="2024-06" db="EMBL/GenBank/DDBJ databases">
        <title>Complete genome of Phlyctema vagabunda strain 19-DSS-EL-015.</title>
        <authorList>
            <person name="Fiorenzani C."/>
        </authorList>
    </citation>
    <scope>NUCLEOTIDE SEQUENCE [LARGE SCALE GENOMIC DNA]</scope>
    <source>
        <strain evidence="3 4">19-DSS-EL-015</strain>
    </source>
</reference>
<proteinExistence type="predicted"/>
<evidence type="ECO:0000256" key="2">
    <source>
        <dbReference type="SAM" id="Phobius"/>
    </source>
</evidence>
<evidence type="ECO:0000256" key="1">
    <source>
        <dbReference type="SAM" id="MobiDB-lite"/>
    </source>
</evidence>
<protein>
    <submittedName>
        <fullName evidence="3">Uncharacterized protein</fullName>
    </submittedName>
</protein>
<keyword evidence="2" id="KW-1133">Transmembrane helix</keyword>
<feature type="transmembrane region" description="Helical" evidence="2">
    <location>
        <begin position="179"/>
        <end position="198"/>
    </location>
</feature>